<accession>A0A821C0K7</accession>
<organism evidence="1 2">
    <name type="scientific">Rotaria socialis</name>
    <dbReference type="NCBI Taxonomy" id="392032"/>
    <lineage>
        <taxon>Eukaryota</taxon>
        <taxon>Metazoa</taxon>
        <taxon>Spiralia</taxon>
        <taxon>Gnathifera</taxon>
        <taxon>Rotifera</taxon>
        <taxon>Eurotatoria</taxon>
        <taxon>Bdelloidea</taxon>
        <taxon>Philodinida</taxon>
        <taxon>Philodinidae</taxon>
        <taxon>Rotaria</taxon>
    </lineage>
</organism>
<sequence>MYLLFYWTNEHTNERTYKRTALAHFSSNPPFSRGNDSSISNQIKEYLIHRTNKLKQDIYKNVAKSRAIVLQLHQRSSSSRKQKIIGVSPEPYIDLMSHQFIKRQWNHLSLGPSCIRLNQSAIRPRKQQEIHIKKEHTNIDQKVIHHLTSQPHNMPLKSRILKTYSDDLLSYFNHSYFSPLTYKNEI</sequence>
<evidence type="ECO:0000313" key="1">
    <source>
        <dbReference type="EMBL" id="CAF4603016.1"/>
    </source>
</evidence>
<comment type="caution">
    <text evidence="1">The sequence shown here is derived from an EMBL/GenBank/DDBJ whole genome shotgun (WGS) entry which is preliminary data.</text>
</comment>
<dbReference type="AlphaFoldDB" id="A0A821C0K7"/>
<reference evidence="1" key="1">
    <citation type="submission" date="2021-02" db="EMBL/GenBank/DDBJ databases">
        <authorList>
            <person name="Nowell W R."/>
        </authorList>
    </citation>
    <scope>NUCLEOTIDE SEQUENCE</scope>
</reference>
<evidence type="ECO:0000313" key="2">
    <source>
        <dbReference type="Proteomes" id="UP000663862"/>
    </source>
</evidence>
<dbReference type="EMBL" id="CAJOBQ010003345">
    <property type="protein sequence ID" value="CAF4603016.1"/>
    <property type="molecule type" value="Genomic_DNA"/>
</dbReference>
<gene>
    <name evidence="1" type="ORF">TSG867_LOCUS27945</name>
</gene>
<dbReference type="Proteomes" id="UP000663862">
    <property type="component" value="Unassembled WGS sequence"/>
</dbReference>
<protein>
    <submittedName>
        <fullName evidence="1">Uncharacterized protein</fullName>
    </submittedName>
</protein>
<name>A0A821C0K7_9BILA</name>
<proteinExistence type="predicted"/>